<keyword evidence="3 5" id="KW-1133">Transmembrane helix</keyword>
<feature type="transmembrane region" description="Helical" evidence="5">
    <location>
        <begin position="178"/>
        <end position="196"/>
    </location>
</feature>
<feature type="transmembrane region" description="Helical" evidence="5">
    <location>
        <begin position="120"/>
        <end position="140"/>
    </location>
</feature>
<dbReference type="PANTHER" id="PTHR43066">
    <property type="entry name" value="RHOMBOID-RELATED PROTEIN"/>
    <property type="match status" value="1"/>
</dbReference>
<dbReference type="Pfam" id="PF01694">
    <property type="entry name" value="Rhomboid"/>
    <property type="match status" value="1"/>
</dbReference>
<feature type="transmembrane region" description="Helical" evidence="5">
    <location>
        <begin position="12"/>
        <end position="32"/>
    </location>
</feature>
<feature type="transmembrane region" description="Helical" evidence="5">
    <location>
        <begin position="65"/>
        <end position="82"/>
    </location>
</feature>
<dbReference type="InterPro" id="IPR022764">
    <property type="entry name" value="Peptidase_S54_rhomboid_dom"/>
</dbReference>
<sequence>MNLRFLRRPFKYEFFNATLYIIGFNLMFYFIGNIVPVSKFYLSLIPGAVLKGYVWQFFTYMFEHANFNHIFFNMLGVLLFGYQVERAMGSREFLLFYLLTGFLSGLLSFFYFIALGYYGVILLGASGALFGVMLAFATFFPRSQILVFFILPVPAPVLVLLYTALELFYAFSGTGGNVAHYTHVAGFLVAYLYLLIRHGINPIKVFRDEYFH</sequence>
<comment type="caution">
    <text evidence="7">The sequence shown here is derived from an EMBL/GenBank/DDBJ whole genome shotgun (WGS) entry which is preliminary data.</text>
</comment>
<evidence type="ECO:0000256" key="4">
    <source>
        <dbReference type="ARBA" id="ARBA00023136"/>
    </source>
</evidence>
<dbReference type="RefSeq" id="WP_420068566.1">
    <property type="nucleotide sequence ID" value="NZ_JBCHKQ010000001.1"/>
</dbReference>
<dbReference type="EMBL" id="JBCHKQ010000001">
    <property type="protein sequence ID" value="MEM5947113.1"/>
    <property type="molecule type" value="Genomic_DNA"/>
</dbReference>
<evidence type="ECO:0000259" key="6">
    <source>
        <dbReference type="Pfam" id="PF01694"/>
    </source>
</evidence>
<dbReference type="SUPFAM" id="SSF144091">
    <property type="entry name" value="Rhomboid-like"/>
    <property type="match status" value="1"/>
</dbReference>
<feature type="domain" description="Peptidase S54 rhomboid" evidence="6">
    <location>
        <begin position="52"/>
        <end position="197"/>
    </location>
</feature>
<dbReference type="EC" id="3.4.21.-" evidence="7"/>
<evidence type="ECO:0000256" key="2">
    <source>
        <dbReference type="ARBA" id="ARBA00022692"/>
    </source>
</evidence>
<comment type="subcellular location">
    <subcellularLocation>
        <location evidence="1">Membrane</location>
        <topology evidence="1">Multi-pass membrane protein</topology>
    </subcellularLocation>
</comment>
<keyword evidence="7" id="KW-0378">Hydrolase</keyword>
<feature type="transmembrane region" description="Helical" evidence="5">
    <location>
        <begin position="94"/>
        <end position="114"/>
    </location>
</feature>
<gene>
    <name evidence="7" type="ORF">WKV44_00990</name>
</gene>
<dbReference type="GO" id="GO:0008233">
    <property type="term" value="F:peptidase activity"/>
    <property type="evidence" value="ECO:0007669"/>
    <property type="project" value="UniProtKB-KW"/>
</dbReference>
<keyword evidence="4 5" id="KW-0472">Membrane</keyword>
<dbReference type="SMART" id="SM01160">
    <property type="entry name" value="DUF1751"/>
    <property type="match status" value="1"/>
</dbReference>
<dbReference type="PANTHER" id="PTHR43066:SF11">
    <property type="entry name" value="PEPTIDASE S54 RHOMBOID DOMAIN-CONTAINING PROTEIN"/>
    <property type="match status" value="1"/>
</dbReference>
<accession>A0ABU9U8W5</accession>
<keyword evidence="7" id="KW-0645">Protease</keyword>
<evidence type="ECO:0000256" key="5">
    <source>
        <dbReference type="SAM" id="Phobius"/>
    </source>
</evidence>
<proteinExistence type="predicted"/>
<reference evidence="7 8" key="1">
    <citation type="submission" date="2024-03" db="EMBL/GenBank/DDBJ databases">
        <title>Ignisphaera cupida sp. nov., a hyperthermophilic hydrolytic archaeon from a hot spring of Kamchatka, and proposal of Ignisphaeraceae fam. nov.</title>
        <authorList>
            <person name="Podosokorskaya O.A."/>
            <person name="Elcheninov A.G."/>
            <person name="Maltseva A.I."/>
            <person name="Zayulina K.S."/>
            <person name="Novikov A."/>
            <person name="Merkel A.Y."/>
        </authorList>
    </citation>
    <scope>NUCLEOTIDE SEQUENCE [LARGE SCALE GENOMIC DNA]</scope>
    <source>
        <strain evidence="7 8">38H-sp</strain>
    </source>
</reference>
<evidence type="ECO:0000256" key="3">
    <source>
        <dbReference type="ARBA" id="ARBA00022989"/>
    </source>
</evidence>
<dbReference type="InterPro" id="IPR035952">
    <property type="entry name" value="Rhomboid-like_sf"/>
</dbReference>
<name>A0ABU9U8W5_9SPIR</name>
<dbReference type="Proteomes" id="UP001466331">
    <property type="component" value="Unassembled WGS sequence"/>
</dbReference>
<evidence type="ECO:0000313" key="8">
    <source>
        <dbReference type="Proteomes" id="UP001466331"/>
    </source>
</evidence>
<dbReference type="Gene3D" id="1.20.1540.10">
    <property type="entry name" value="Rhomboid-like"/>
    <property type="match status" value="1"/>
</dbReference>
<keyword evidence="2 5" id="KW-0812">Transmembrane</keyword>
<protein>
    <submittedName>
        <fullName evidence="7">Rhomboid family intramembrane serine protease</fullName>
        <ecNumber evidence="7">3.4.21.-</ecNumber>
    </submittedName>
</protein>
<evidence type="ECO:0000313" key="7">
    <source>
        <dbReference type="EMBL" id="MEM5947113.1"/>
    </source>
</evidence>
<keyword evidence="8" id="KW-1185">Reference proteome</keyword>
<evidence type="ECO:0000256" key="1">
    <source>
        <dbReference type="ARBA" id="ARBA00004141"/>
    </source>
</evidence>
<dbReference type="GO" id="GO:0006508">
    <property type="term" value="P:proteolysis"/>
    <property type="evidence" value="ECO:0007669"/>
    <property type="project" value="UniProtKB-KW"/>
</dbReference>
<feature type="transmembrane region" description="Helical" evidence="5">
    <location>
        <begin position="147"/>
        <end position="172"/>
    </location>
</feature>
<organism evidence="7 8">
    <name type="scientific">Rarispira pelagica</name>
    <dbReference type="NCBI Taxonomy" id="3141764"/>
    <lineage>
        <taxon>Bacteria</taxon>
        <taxon>Pseudomonadati</taxon>
        <taxon>Spirochaetota</taxon>
        <taxon>Spirochaetia</taxon>
        <taxon>Winmispirales</taxon>
        <taxon>Winmispiraceae</taxon>
        <taxon>Rarispira</taxon>
    </lineage>
</organism>